<reference evidence="3" key="1">
    <citation type="submission" date="2025-08" db="UniProtKB">
        <authorList>
            <consortium name="RefSeq"/>
        </authorList>
    </citation>
    <scope>IDENTIFICATION</scope>
</reference>
<evidence type="ECO:0000256" key="1">
    <source>
        <dbReference type="SAM" id="MobiDB-lite"/>
    </source>
</evidence>
<proteinExistence type="predicted"/>
<dbReference type="RefSeq" id="XP_004403857.1">
    <property type="nucleotide sequence ID" value="XM_004403800.1"/>
</dbReference>
<evidence type="ECO:0000313" key="3">
    <source>
        <dbReference type="RefSeq" id="XP_004403857.1"/>
    </source>
</evidence>
<sequence>MGGPPGGQQRWWGVWEVWRLEGRVGGSGGWVGGCSGVGSGPVRFGGVRSHECRITDPIRSPNLRQLIYSPPLIGFSWGFFPFFFFDPSLAFYARSHQIKLTPVPCNRGAVTKQCTKPPPPPPRPCRTSCSPPFIALIRFLFLSVPVAWVELRVGPPWGAGHCTPRRSQRERSGPLPGLAFGDSGWSPEVLRGGGGGGEASPRCPEGARRPSGKGPRLAQAGWGGRGCRCVSRGAPSGWSRWPPSVHLGSPPLTPR</sequence>
<evidence type="ECO:0000313" key="2">
    <source>
        <dbReference type="Proteomes" id="UP000245340"/>
    </source>
</evidence>
<gene>
    <name evidence="3" type="primary">LOC101383307</name>
</gene>
<name>A0A9B0GPP0_ODORO</name>
<feature type="region of interest" description="Disordered" evidence="1">
    <location>
        <begin position="162"/>
        <end position="255"/>
    </location>
</feature>
<protein>
    <submittedName>
        <fullName evidence="3">Uncharacterized protein LOC101383307</fullName>
    </submittedName>
</protein>
<keyword evidence="2" id="KW-1185">Reference proteome</keyword>
<accession>A0A9B0GPP0</accession>
<dbReference type="AlphaFoldDB" id="A0A9B0GPP0"/>
<dbReference type="Proteomes" id="UP000245340">
    <property type="component" value="Unplaced"/>
</dbReference>
<organism evidence="2 3">
    <name type="scientific">Odobenus rosmarus divergens</name>
    <name type="common">Pacific walrus</name>
    <dbReference type="NCBI Taxonomy" id="9708"/>
    <lineage>
        <taxon>Eukaryota</taxon>
        <taxon>Metazoa</taxon>
        <taxon>Chordata</taxon>
        <taxon>Craniata</taxon>
        <taxon>Vertebrata</taxon>
        <taxon>Euteleostomi</taxon>
        <taxon>Mammalia</taxon>
        <taxon>Eutheria</taxon>
        <taxon>Laurasiatheria</taxon>
        <taxon>Carnivora</taxon>
        <taxon>Caniformia</taxon>
        <taxon>Pinnipedia</taxon>
        <taxon>Odobenidae</taxon>
        <taxon>Odobenus</taxon>
    </lineage>
</organism>